<dbReference type="Proteomes" id="UP000204551">
    <property type="component" value="Chromosome"/>
</dbReference>
<accession>A0A221UW07</accession>
<organism evidence="1 2">
    <name type="scientific">Arenibacter algicola</name>
    <dbReference type="NCBI Taxonomy" id="616991"/>
    <lineage>
        <taxon>Bacteria</taxon>
        <taxon>Pseudomonadati</taxon>
        <taxon>Bacteroidota</taxon>
        <taxon>Flavobacteriia</taxon>
        <taxon>Flavobacteriales</taxon>
        <taxon>Flavobacteriaceae</taxon>
        <taxon>Arenibacter</taxon>
    </lineage>
</organism>
<proteinExistence type="predicted"/>
<dbReference type="AlphaFoldDB" id="A0A221UW07"/>
<dbReference type="STRING" id="616991.GCA_000733925_00382"/>
<dbReference type="KEGG" id="aalg:AREALGSMS7_02076"/>
<evidence type="ECO:0000313" key="1">
    <source>
        <dbReference type="EMBL" id="ASO05534.1"/>
    </source>
</evidence>
<gene>
    <name evidence="1" type="ORF">AREALGSMS7_02076</name>
</gene>
<reference evidence="1 2" key="1">
    <citation type="submission" date="2017-07" db="EMBL/GenBank/DDBJ databases">
        <title>Genome Sequence of Arenibacter algicola Strain SMS7 Isolated from a culture of the Diatom Skeletonema marinoi.</title>
        <authorList>
            <person name="Topel M."/>
            <person name="Pinder M.I.M."/>
            <person name="Johansson O.N."/>
            <person name="Kourtchenko O."/>
            <person name="Godhe A."/>
            <person name="Clarke A.K."/>
        </authorList>
    </citation>
    <scope>NUCLEOTIDE SEQUENCE [LARGE SCALE GENOMIC DNA]</scope>
    <source>
        <strain evidence="1 2">SMS7</strain>
    </source>
</reference>
<name>A0A221UW07_9FLAO</name>
<dbReference type="EMBL" id="CP022515">
    <property type="protein sequence ID" value="ASO05534.1"/>
    <property type="molecule type" value="Genomic_DNA"/>
</dbReference>
<protein>
    <submittedName>
        <fullName evidence="1">Uncharacterized protein</fullName>
    </submittedName>
</protein>
<sequence length="41" mass="4744">MLKVQLSIEYIVLSIEIEEYSVGSGSWQGKSFRFNVESYKV</sequence>
<evidence type="ECO:0000313" key="2">
    <source>
        <dbReference type="Proteomes" id="UP000204551"/>
    </source>
</evidence>